<evidence type="ECO:0000256" key="1">
    <source>
        <dbReference type="SAM" id="MobiDB-lite"/>
    </source>
</evidence>
<sequence length="147" mass="16987">MSDQVLVQRWYTQPRHHDFPRSSLPNLPTYLGMYLTVPALPVFEEVPYRLTRWSLTIVDGVTTLKADAKSRRENKVAHKTNTTSNRLSDSSSLLFPAHGARGGRMLTSNSTNHYHLSRETGRPNRNLRTCLGRNYSIPTYRYYYKPT</sequence>
<evidence type="ECO:0000313" key="3">
    <source>
        <dbReference type="RefSeq" id="XP_030984109.1"/>
    </source>
</evidence>
<protein>
    <submittedName>
        <fullName evidence="3">Uncharacterized protein</fullName>
    </submittedName>
</protein>
<dbReference type="RefSeq" id="XP_030984109.1">
    <property type="nucleotide sequence ID" value="XM_031123528.1"/>
</dbReference>
<evidence type="ECO:0000313" key="2">
    <source>
        <dbReference type="Proteomes" id="UP000515153"/>
    </source>
</evidence>
<reference evidence="3" key="3">
    <citation type="submission" date="2025-08" db="UniProtKB">
        <authorList>
            <consortium name="RefSeq"/>
        </authorList>
    </citation>
    <scope>IDENTIFICATION</scope>
    <source>
        <strain evidence="3">NI907</strain>
    </source>
</reference>
<proteinExistence type="predicted"/>
<feature type="region of interest" description="Disordered" evidence="1">
    <location>
        <begin position="73"/>
        <end position="93"/>
    </location>
</feature>
<keyword evidence="2" id="KW-1185">Reference proteome</keyword>
<feature type="compositionally biased region" description="Polar residues" evidence="1">
    <location>
        <begin position="79"/>
        <end position="93"/>
    </location>
</feature>
<dbReference type="KEGG" id="pgri:PgNI_03474"/>
<gene>
    <name evidence="3" type="ORF">PgNI_03474</name>
</gene>
<dbReference type="AlphaFoldDB" id="A0A6P8BAN6"/>
<dbReference type="GeneID" id="41958438"/>
<organism evidence="2 3">
    <name type="scientific">Pyricularia grisea</name>
    <name type="common">Crabgrass-specific blast fungus</name>
    <name type="synonym">Magnaporthe grisea</name>
    <dbReference type="NCBI Taxonomy" id="148305"/>
    <lineage>
        <taxon>Eukaryota</taxon>
        <taxon>Fungi</taxon>
        <taxon>Dikarya</taxon>
        <taxon>Ascomycota</taxon>
        <taxon>Pezizomycotina</taxon>
        <taxon>Sordariomycetes</taxon>
        <taxon>Sordariomycetidae</taxon>
        <taxon>Magnaporthales</taxon>
        <taxon>Pyriculariaceae</taxon>
        <taxon>Pyricularia</taxon>
    </lineage>
</organism>
<reference evidence="3" key="1">
    <citation type="journal article" date="2019" name="Mol. Biol. Evol.">
        <title>Blast fungal genomes show frequent chromosomal changes, gene gains and losses, and effector gene turnover.</title>
        <authorList>
            <person name="Gomez Luciano L.B."/>
            <person name="Jason Tsai I."/>
            <person name="Chuma I."/>
            <person name="Tosa Y."/>
            <person name="Chen Y.H."/>
            <person name="Li J.Y."/>
            <person name="Li M.Y."/>
            <person name="Jade Lu M.Y."/>
            <person name="Nakayashiki H."/>
            <person name="Li W.H."/>
        </authorList>
    </citation>
    <scope>NUCLEOTIDE SEQUENCE</scope>
    <source>
        <strain evidence="3">NI907</strain>
    </source>
</reference>
<dbReference type="Proteomes" id="UP000515153">
    <property type="component" value="Unplaced"/>
</dbReference>
<name>A0A6P8BAN6_PYRGI</name>
<accession>A0A6P8BAN6</accession>
<reference evidence="3" key="2">
    <citation type="submission" date="2019-10" db="EMBL/GenBank/DDBJ databases">
        <authorList>
            <consortium name="NCBI Genome Project"/>
        </authorList>
    </citation>
    <scope>NUCLEOTIDE SEQUENCE</scope>
    <source>
        <strain evidence="3">NI907</strain>
    </source>
</reference>